<dbReference type="Proteomes" id="UP000662857">
    <property type="component" value="Chromosome"/>
</dbReference>
<keyword evidence="4" id="KW-1185">Reference proteome</keyword>
<proteinExistence type="predicted"/>
<evidence type="ECO:0000313" key="3">
    <source>
        <dbReference type="EMBL" id="QSB13260.1"/>
    </source>
</evidence>
<evidence type="ECO:0000259" key="2">
    <source>
        <dbReference type="Pfam" id="PF13828"/>
    </source>
</evidence>
<sequence>MGRLRADRYGKLARMRPPAAPSHPPRDVEAGVNLCAIWALPLAVGFSIAGVVLGHVARHEIRRTGERGDGLAKAALAIGYPVTALWLTCWVPMILSVTLAE</sequence>
<reference evidence="3" key="1">
    <citation type="submission" date="2021-02" db="EMBL/GenBank/DDBJ databases">
        <title>Natrosporangium hydrolyticum gen. nov., sp. nov, a haloalkaliphilic actinobacterium from a soda solonchak soil.</title>
        <authorList>
            <person name="Sorokin D.Y."/>
            <person name="Khijniak T.V."/>
            <person name="Zakharycheva A.P."/>
            <person name="Boueva O.V."/>
            <person name="Ariskina E.V."/>
            <person name="Hahnke R.L."/>
            <person name="Bunk B."/>
            <person name="Sproer C."/>
            <person name="Schumann P."/>
            <person name="Evtushenko L.I."/>
            <person name="Kublanov I.V."/>
        </authorList>
    </citation>
    <scope>NUCLEOTIDE SEQUENCE</scope>
    <source>
        <strain evidence="3">DSM 106523</strain>
    </source>
</reference>
<gene>
    <name evidence="3" type="ORF">JQS43_16695</name>
</gene>
<dbReference type="InterPro" id="IPR025241">
    <property type="entry name" value="DUF4190"/>
</dbReference>
<feature type="domain" description="DUF4190" evidence="2">
    <location>
        <begin position="36"/>
        <end position="87"/>
    </location>
</feature>
<dbReference type="KEGG" id="nhy:JQS43_16695"/>
<feature type="transmembrane region" description="Helical" evidence="1">
    <location>
        <begin position="30"/>
        <end position="53"/>
    </location>
</feature>
<protein>
    <submittedName>
        <fullName evidence="3">DUF4190 domain-containing protein</fullName>
    </submittedName>
</protein>
<name>A0A895YGE8_9ACTN</name>
<feature type="transmembrane region" description="Helical" evidence="1">
    <location>
        <begin position="74"/>
        <end position="95"/>
    </location>
</feature>
<evidence type="ECO:0000313" key="4">
    <source>
        <dbReference type="Proteomes" id="UP000662857"/>
    </source>
</evidence>
<keyword evidence="1" id="KW-0812">Transmembrane</keyword>
<evidence type="ECO:0000256" key="1">
    <source>
        <dbReference type="SAM" id="Phobius"/>
    </source>
</evidence>
<accession>A0A895YGE8</accession>
<keyword evidence="1" id="KW-0472">Membrane</keyword>
<organism evidence="3 4">
    <name type="scientific">Natronosporangium hydrolyticum</name>
    <dbReference type="NCBI Taxonomy" id="2811111"/>
    <lineage>
        <taxon>Bacteria</taxon>
        <taxon>Bacillati</taxon>
        <taxon>Actinomycetota</taxon>
        <taxon>Actinomycetes</taxon>
        <taxon>Micromonosporales</taxon>
        <taxon>Micromonosporaceae</taxon>
        <taxon>Natronosporangium</taxon>
    </lineage>
</organism>
<keyword evidence="1" id="KW-1133">Transmembrane helix</keyword>
<dbReference type="Pfam" id="PF13828">
    <property type="entry name" value="DUF4190"/>
    <property type="match status" value="1"/>
</dbReference>
<dbReference type="AlphaFoldDB" id="A0A895YGE8"/>
<dbReference type="EMBL" id="CP070499">
    <property type="protein sequence ID" value="QSB13260.1"/>
    <property type="molecule type" value="Genomic_DNA"/>
</dbReference>